<dbReference type="Proteomes" id="UP000278222">
    <property type="component" value="Unassembled WGS sequence"/>
</dbReference>
<gene>
    <name evidence="1" type="ORF">EDC65_3206</name>
</gene>
<reference evidence="1 2" key="1">
    <citation type="submission" date="2018-11" db="EMBL/GenBank/DDBJ databases">
        <title>Genomic Encyclopedia of Type Strains, Phase IV (KMG-IV): sequencing the most valuable type-strain genomes for metagenomic binning, comparative biology and taxonomic classification.</title>
        <authorList>
            <person name="Goeker M."/>
        </authorList>
    </citation>
    <scope>NUCLEOTIDE SEQUENCE [LARGE SCALE GENOMIC DNA]</scope>
    <source>
        <strain evidence="1 2">DSM 5900</strain>
    </source>
</reference>
<accession>A0A3N1LJ57</accession>
<dbReference type="Pfam" id="PF09898">
    <property type="entry name" value="DUF2125"/>
    <property type="match status" value="1"/>
</dbReference>
<dbReference type="AlphaFoldDB" id="A0A3N1LJ57"/>
<proteinExistence type="predicted"/>
<keyword evidence="2" id="KW-1185">Reference proteome</keyword>
<comment type="caution">
    <text evidence="1">The sequence shown here is derived from an EMBL/GenBank/DDBJ whole genome shotgun (WGS) entry which is preliminary data.</text>
</comment>
<organism evidence="1 2">
    <name type="scientific">Stella humosa</name>
    <dbReference type="NCBI Taxonomy" id="94"/>
    <lineage>
        <taxon>Bacteria</taxon>
        <taxon>Pseudomonadati</taxon>
        <taxon>Pseudomonadota</taxon>
        <taxon>Alphaproteobacteria</taxon>
        <taxon>Rhodospirillales</taxon>
        <taxon>Stellaceae</taxon>
        <taxon>Stella</taxon>
    </lineage>
</organism>
<sequence>MVRTFRTATLAVLLALLVLAGAGYAWFWHRVAADIAAGVPAWAASLAADGVRVRHGPVAVTGFPLVFRLEVPQPVFDRAAAMPAMRWSGDRLTLTAQPWALREWTIDVPQPSRLELSAGGSPWTAAVARVDGRLRVDAAAGELVIGAHGIAGSGDDPLAIAAVRLRLAGDPQRRGALAVALTADAIRLPARPQPLLGRDISRLAVDGWLVERIPNLPPAAALEAWRNAGGTVDVERFALAWGDVQADGAMTLALDPALQPLLAGTASLTGHEAVLDALVAAGTLRRMEAFGMRALLGAMAAPTGDGQRPALRVQFSIQDRRVQAGPVGGTTYRLLSLPRIEWPDR</sequence>
<dbReference type="EMBL" id="RJKX01000014">
    <property type="protein sequence ID" value="ROP91340.1"/>
    <property type="molecule type" value="Genomic_DNA"/>
</dbReference>
<evidence type="ECO:0000313" key="1">
    <source>
        <dbReference type="EMBL" id="ROP91340.1"/>
    </source>
</evidence>
<dbReference type="InterPro" id="IPR018666">
    <property type="entry name" value="DUF2125"/>
</dbReference>
<name>A0A3N1LJ57_9PROT</name>
<evidence type="ECO:0000313" key="2">
    <source>
        <dbReference type="Proteomes" id="UP000278222"/>
    </source>
</evidence>
<dbReference type="OrthoDB" id="8478166at2"/>
<protein>
    <submittedName>
        <fullName evidence="1">Uncharacterized protein DUF2125</fullName>
    </submittedName>
</protein>
<dbReference type="RefSeq" id="WP_123691136.1">
    <property type="nucleotide sequence ID" value="NZ_AP019700.1"/>
</dbReference>